<evidence type="ECO:0000256" key="10">
    <source>
        <dbReference type="ARBA" id="ARBA00022777"/>
    </source>
</evidence>
<dbReference type="SMART" id="SM00304">
    <property type="entry name" value="HAMP"/>
    <property type="match status" value="1"/>
</dbReference>
<keyword evidence="6" id="KW-0597">Phosphoprotein</keyword>
<dbReference type="RefSeq" id="WP_315946282.1">
    <property type="nucleotide sequence ID" value="NZ_JAWCUA010000003.1"/>
</dbReference>
<keyword evidence="12 15" id="KW-1133">Transmembrane helix</keyword>
<protein>
    <recommendedName>
        <fullName evidence="3">histidine kinase</fullName>
        <ecNumber evidence="3">2.7.13.3</ecNumber>
    </recommendedName>
</protein>
<dbReference type="SUPFAM" id="SSF55874">
    <property type="entry name" value="ATPase domain of HSP90 chaperone/DNA topoisomerase II/histidine kinase"/>
    <property type="match status" value="1"/>
</dbReference>
<evidence type="ECO:0000256" key="7">
    <source>
        <dbReference type="ARBA" id="ARBA00022679"/>
    </source>
</evidence>
<sequence length="436" mass="49061">MKLLPRSSFGQTVFLVGSLLLINQIVSLVSVLFYVIEPSYQQVNNLLAKQVKVLFIADTQGIKVPRKLSEEFIQATEIKVFTEQQAEQNGLLEADLYPYFSTQMSKQLGGKTEVRISQGHDYFFWVKPPQAPNYWVRMPLDGFEEQNFSPFTIYLIAIGILSVAGGWAFARQLNRPLKALESAAIEVGQGDFPDQLKERGSTEIVAVTRAFNQMSAGIKQLEKDRNLLMAGVSHDLRTPLTRIRLATEMMGPNEDYLKDGIVNDIEDMNMIIDQFIAFIRHHKEEALEPINLNSLVKDVVDSEQQNKQRQFELVFDENMTSQMIRPTAIKRVITNLIENALRYSEYKIVVETGIDEINNMIYFSISDSGPGIDEDDVVKLFEPFYQGDLARGGEGSGLGLAIIKKIVDTHHGLVILKNRAEGGLTATVKLPMVKVV</sequence>
<keyword evidence="13" id="KW-0902">Two-component regulatory system</keyword>
<dbReference type="Pfam" id="PF02518">
    <property type="entry name" value="HATPase_c"/>
    <property type="match status" value="1"/>
</dbReference>
<accession>A0ABU3QYR1</accession>
<comment type="catalytic activity">
    <reaction evidence="1">
        <text>ATP + protein L-histidine = ADP + protein N-phospho-L-histidine.</text>
        <dbReference type="EC" id="2.7.13.3"/>
    </reaction>
</comment>
<keyword evidence="11" id="KW-0067">ATP-binding</keyword>
<feature type="transmembrane region" description="Helical" evidence="15">
    <location>
        <begin position="151"/>
        <end position="170"/>
    </location>
</feature>
<keyword evidence="14 15" id="KW-0472">Membrane</keyword>
<dbReference type="InterPro" id="IPR003594">
    <property type="entry name" value="HATPase_dom"/>
</dbReference>
<dbReference type="SMART" id="SM00388">
    <property type="entry name" value="HisKA"/>
    <property type="match status" value="1"/>
</dbReference>
<evidence type="ECO:0000256" key="4">
    <source>
        <dbReference type="ARBA" id="ARBA00022475"/>
    </source>
</evidence>
<evidence type="ECO:0000256" key="12">
    <source>
        <dbReference type="ARBA" id="ARBA00022989"/>
    </source>
</evidence>
<dbReference type="InterPro" id="IPR003661">
    <property type="entry name" value="HisK_dim/P_dom"/>
</dbReference>
<reference evidence="18 19" key="1">
    <citation type="submission" date="2023-10" db="EMBL/GenBank/DDBJ databases">
        <title>Psychrosphaera aquimaarina strain SW33 isolated from seawater.</title>
        <authorList>
            <person name="Bayburt H."/>
            <person name="Kim J.M."/>
            <person name="Choi B.J."/>
            <person name="Jeon C.O."/>
        </authorList>
    </citation>
    <scope>NUCLEOTIDE SEQUENCE [LARGE SCALE GENOMIC DNA]</scope>
    <source>
        <strain evidence="18 19">KCTC 52743</strain>
    </source>
</reference>
<dbReference type="SMART" id="SM00387">
    <property type="entry name" value="HATPase_c"/>
    <property type="match status" value="1"/>
</dbReference>
<dbReference type="CDD" id="cd06225">
    <property type="entry name" value="HAMP"/>
    <property type="match status" value="1"/>
</dbReference>
<evidence type="ECO:0000256" key="8">
    <source>
        <dbReference type="ARBA" id="ARBA00022692"/>
    </source>
</evidence>
<keyword evidence="8 15" id="KW-0812">Transmembrane</keyword>
<dbReference type="InterPro" id="IPR004358">
    <property type="entry name" value="Sig_transdc_His_kin-like_C"/>
</dbReference>
<dbReference type="Pfam" id="PF00512">
    <property type="entry name" value="HisKA"/>
    <property type="match status" value="1"/>
</dbReference>
<proteinExistence type="predicted"/>
<feature type="domain" description="HAMP" evidence="17">
    <location>
        <begin position="171"/>
        <end position="223"/>
    </location>
</feature>
<evidence type="ECO:0000256" key="1">
    <source>
        <dbReference type="ARBA" id="ARBA00000085"/>
    </source>
</evidence>
<dbReference type="InterPro" id="IPR036890">
    <property type="entry name" value="HATPase_C_sf"/>
</dbReference>
<dbReference type="NCBIfam" id="NF007004">
    <property type="entry name" value="PRK09467.1"/>
    <property type="match status" value="1"/>
</dbReference>
<evidence type="ECO:0000256" key="6">
    <source>
        <dbReference type="ARBA" id="ARBA00022553"/>
    </source>
</evidence>
<dbReference type="CDD" id="cd00082">
    <property type="entry name" value="HisKA"/>
    <property type="match status" value="1"/>
</dbReference>
<keyword evidence="4" id="KW-1003">Cell membrane</keyword>
<evidence type="ECO:0000259" key="16">
    <source>
        <dbReference type="PROSITE" id="PS50109"/>
    </source>
</evidence>
<dbReference type="EC" id="2.7.13.3" evidence="3"/>
<dbReference type="InterPro" id="IPR050980">
    <property type="entry name" value="2C_sensor_his_kinase"/>
</dbReference>
<evidence type="ECO:0000256" key="3">
    <source>
        <dbReference type="ARBA" id="ARBA00012438"/>
    </source>
</evidence>
<evidence type="ECO:0000256" key="15">
    <source>
        <dbReference type="SAM" id="Phobius"/>
    </source>
</evidence>
<dbReference type="Gene3D" id="3.30.565.10">
    <property type="entry name" value="Histidine kinase-like ATPase, C-terminal domain"/>
    <property type="match status" value="1"/>
</dbReference>
<dbReference type="InterPro" id="IPR005467">
    <property type="entry name" value="His_kinase_dom"/>
</dbReference>
<dbReference type="PANTHER" id="PTHR44936:SF5">
    <property type="entry name" value="SENSOR HISTIDINE KINASE ENVZ"/>
    <property type="match status" value="1"/>
</dbReference>
<gene>
    <name evidence="18" type="primary">envZ</name>
    <name evidence="18" type="ORF">RT723_06065</name>
</gene>
<keyword evidence="9" id="KW-0547">Nucleotide-binding</keyword>
<dbReference type="Proteomes" id="UP001257914">
    <property type="component" value="Unassembled WGS sequence"/>
</dbReference>
<name>A0ABU3QYR1_9GAMM</name>
<evidence type="ECO:0000256" key="5">
    <source>
        <dbReference type="ARBA" id="ARBA00022519"/>
    </source>
</evidence>
<dbReference type="PROSITE" id="PS50109">
    <property type="entry name" value="HIS_KIN"/>
    <property type="match status" value="1"/>
</dbReference>
<evidence type="ECO:0000259" key="17">
    <source>
        <dbReference type="PROSITE" id="PS50885"/>
    </source>
</evidence>
<dbReference type="GO" id="GO:0004673">
    <property type="term" value="F:protein histidine kinase activity"/>
    <property type="evidence" value="ECO:0007669"/>
    <property type="project" value="UniProtKB-EC"/>
</dbReference>
<evidence type="ECO:0000256" key="2">
    <source>
        <dbReference type="ARBA" id="ARBA00004429"/>
    </source>
</evidence>
<dbReference type="Gene3D" id="1.10.8.500">
    <property type="entry name" value="HAMP domain in histidine kinase"/>
    <property type="match status" value="1"/>
</dbReference>
<comment type="subcellular location">
    <subcellularLocation>
        <location evidence="2">Cell inner membrane</location>
        <topology evidence="2">Multi-pass membrane protein</topology>
    </subcellularLocation>
</comment>
<dbReference type="SUPFAM" id="SSF47384">
    <property type="entry name" value="Homodimeric domain of signal transducing histidine kinase"/>
    <property type="match status" value="1"/>
</dbReference>
<dbReference type="InterPro" id="IPR003660">
    <property type="entry name" value="HAMP_dom"/>
</dbReference>
<evidence type="ECO:0000256" key="11">
    <source>
        <dbReference type="ARBA" id="ARBA00022840"/>
    </source>
</evidence>
<dbReference type="Gene3D" id="1.10.287.130">
    <property type="match status" value="1"/>
</dbReference>
<dbReference type="Pfam" id="PF00672">
    <property type="entry name" value="HAMP"/>
    <property type="match status" value="1"/>
</dbReference>
<feature type="domain" description="Histidine kinase" evidence="16">
    <location>
        <begin position="231"/>
        <end position="434"/>
    </location>
</feature>
<keyword evidence="5" id="KW-0997">Cell inner membrane</keyword>
<evidence type="ECO:0000313" key="19">
    <source>
        <dbReference type="Proteomes" id="UP001257914"/>
    </source>
</evidence>
<keyword evidence="19" id="KW-1185">Reference proteome</keyword>
<comment type="caution">
    <text evidence="18">The sequence shown here is derived from an EMBL/GenBank/DDBJ whole genome shotgun (WGS) entry which is preliminary data.</text>
</comment>
<evidence type="ECO:0000256" key="13">
    <source>
        <dbReference type="ARBA" id="ARBA00023012"/>
    </source>
</evidence>
<dbReference type="PANTHER" id="PTHR44936">
    <property type="entry name" value="SENSOR PROTEIN CREC"/>
    <property type="match status" value="1"/>
</dbReference>
<dbReference type="PROSITE" id="PS50885">
    <property type="entry name" value="HAMP"/>
    <property type="match status" value="1"/>
</dbReference>
<organism evidence="18 19">
    <name type="scientific">Psychrosphaera aquimarina</name>
    <dbReference type="NCBI Taxonomy" id="2044854"/>
    <lineage>
        <taxon>Bacteria</taxon>
        <taxon>Pseudomonadati</taxon>
        <taxon>Pseudomonadota</taxon>
        <taxon>Gammaproteobacteria</taxon>
        <taxon>Alteromonadales</taxon>
        <taxon>Pseudoalteromonadaceae</taxon>
        <taxon>Psychrosphaera</taxon>
    </lineage>
</organism>
<evidence type="ECO:0000256" key="9">
    <source>
        <dbReference type="ARBA" id="ARBA00022741"/>
    </source>
</evidence>
<dbReference type="InterPro" id="IPR036097">
    <property type="entry name" value="HisK_dim/P_sf"/>
</dbReference>
<evidence type="ECO:0000313" key="18">
    <source>
        <dbReference type="EMBL" id="MDU0112575.1"/>
    </source>
</evidence>
<keyword evidence="7 18" id="KW-0808">Transferase</keyword>
<dbReference type="PRINTS" id="PR00344">
    <property type="entry name" value="BCTRLSENSOR"/>
</dbReference>
<feature type="transmembrane region" description="Helical" evidence="15">
    <location>
        <begin position="12"/>
        <end position="36"/>
    </location>
</feature>
<keyword evidence="10 18" id="KW-0418">Kinase</keyword>
<dbReference type="EMBL" id="JAWCUA010000003">
    <property type="protein sequence ID" value="MDU0112575.1"/>
    <property type="molecule type" value="Genomic_DNA"/>
</dbReference>
<evidence type="ECO:0000256" key="14">
    <source>
        <dbReference type="ARBA" id="ARBA00023136"/>
    </source>
</evidence>
<dbReference type="SUPFAM" id="SSF158472">
    <property type="entry name" value="HAMP domain-like"/>
    <property type="match status" value="1"/>
</dbReference>